<comment type="caution">
    <text evidence="1">The sequence shown here is derived from an EMBL/GenBank/DDBJ whole genome shotgun (WGS) entry which is preliminary data.</text>
</comment>
<dbReference type="Proteomes" id="UP001165063">
    <property type="component" value="Unassembled WGS sequence"/>
</dbReference>
<accession>A0A9W6YSI8</accession>
<gene>
    <name evidence="1" type="ORF">Amon01_000049200</name>
</gene>
<name>A0A9W6YSI8_AMBMO</name>
<dbReference type="AlphaFoldDB" id="A0A9W6YSI8"/>
<evidence type="ECO:0000313" key="1">
    <source>
        <dbReference type="EMBL" id="GMG19469.1"/>
    </source>
</evidence>
<sequence>MDFLNLPHNVKIEIGKSLTQQDRLHLAYSCKLMFNTLIPPLYHTIVYTKIASDKIAKKKLEGIELPNADQTTLIHPSNVKLFFRTLREKSKLGVNYAEYVQILQLVECDNVDVFDLPTWREDQCPVFDNLKMFQFPSNLKIDPLTFEQAPNLCQIIVDENFCGMVEKQHGLINFIDVSKIGVLQFAGKLGRNEDMVIFKLLTTCPHLIRHLTQLHFNVDESKSYEMVYRRLVGFFAILRRMGLIMPNLKRLSIPLTNHSTAVILTLIGKHAYFENLSSLELFIEDDGKVLNLVTSMQQLSTMVKSKGFNINHLSLNYKLLKDNSEKNHLRAMMLMKFAESFKELTKFEMYLKIEGLNLSNLLMIIGTPLNNNHKSLRDVRLNIARPSENLIGNLLPSLPEIEHVFPKMKYLNECDCEVCTEILKEATSKKEKNKDGNNDVDIESIKVSTLMIMGHELDQLQTNTFNNRPFCSSMFLYRRFVKTGLSQNGYLFDHLLKDQMNECFSWMPSLKLFEICGLTYHIMSNGKFELLFDENFKGLDSELVKGIVEMGYLFNGNFTQFGTA</sequence>
<dbReference type="OrthoDB" id="3996854at2759"/>
<dbReference type="EMBL" id="BSXU01000135">
    <property type="protein sequence ID" value="GMG19469.1"/>
    <property type="molecule type" value="Genomic_DNA"/>
</dbReference>
<organism evidence="1 2">
    <name type="scientific">Ambrosiozyma monospora</name>
    <name type="common">Yeast</name>
    <name type="synonym">Endomycopsis monosporus</name>
    <dbReference type="NCBI Taxonomy" id="43982"/>
    <lineage>
        <taxon>Eukaryota</taxon>
        <taxon>Fungi</taxon>
        <taxon>Dikarya</taxon>
        <taxon>Ascomycota</taxon>
        <taxon>Saccharomycotina</taxon>
        <taxon>Pichiomycetes</taxon>
        <taxon>Pichiales</taxon>
        <taxon>Pichiaceae</taxon>
        <taxon>Ambrosiozyma</taxon>
    </lineage>
</organism>
<proteinExistence type="predicted"/>
<reference evidence="1" key="1">
    <citation type="submission" date="2023-04" db="EMBL/GenBank/DDBJ databases">
        <title>Ambrosiozyma monospora NBRC 1965.</title>
        <authorList>
            <person name="Ichikawa N."/>
            <person name="Sato H."/>
            <person name="Tonouchi N."/>
        </authorList>
    </citation>
    <scope>NUCLEOTIDE SEQUENCE</scope>
    <source>
        <strain evidence="1">NBRC 1965</strain>
    </source>
</reference>
<keyword evidence="2" id="KW-1185">Reference proteome</keyword>
<evidence type="ECO:0000313" key="2">
    <source>
        <dbReference type="Proteomes" id="UP001165063"/>
    </source>
</evidence>
<protein>
    <submittedName>
        <fullName evidence="1">Unnamed protein product</fullName>
    </submittedName>
</protein>